<feature type="region of interest" description="Disordered" evidence="1">
    <location>
        <begin position="1"/>
        <end position="20"/>
    </location>
</feature>
<evidence type="ECO:0000256" key="1">
    <source>
        <dbReference type="SAM" id="MobiDB-lite"/>
    </source>
</evidence>
<feature type="compositionally biased region" description="Basic and acidic residues" evidence="1">
    <location>
        <begin position="47"/>
        <end position="71"/>
    </location>
</feature>
<accession>A0AAX3EFR2</accession>
<evidence type="ECO:0000313" key="2">
    <source>
        <dbReference type="EMBL" id="UYV96927.1"/>
    </source>
</evidence>
<feature type="compositionally biased region" description="Basic residues" evidence="1">
    <location>
        <begin position="1"/>
        <end position="14"/>
    </location>
</feature>
<reference evidence="2" key="1">
    <citation type="submission" date="2022-07" db="EMBL/GenBank/DDBJ databases">
        <authorList>
            <person name="Wu T."/>
        </authorList>
    </citation>
    <scope>NUCLEOTIDE SEQUENCE</scope>
    <source>
        <strain evidence="2">SD-1</strain>
    </source>
</reference>
<sequence>MSMKSKPSRRRTTTSHRDGKIIVRGVQRDRPDLRKLSRAVIAMTQAESEREAQIQHEKESAERRPEDTADE</sequence>
<gene>
    <name evidence="2" type="ORF">NL394_18030</name>
</gene>
<feature type="region of interest" description="Disordered" evidence="1">
    <location>
        <begin position="44"/>
        <end position="71"/>
    </location>
</feature>
<evidence type="ECO:0000313" key="3">
    <source>
        <dbReference type="Proteomes" id="UP001163293"/>
    </source>
</evidence>
<dbReference type="AlphaFoldDB" id="A0AAX3EFR2"/>
<keyword evidence="3" id="KW-1185">Reference proteome</keyword>
<protein>
    <submittedName>
        <fullName evidence="2">Uncharacterized protein</fullName>
    </submittedName>
</protein>
<dbReference type="Proteomes" id="UP001163293">
    <property type="component" value="Chromosome"/>
</dbReference>
<dbReference type="RefSeq" id="WP_069695945.1">
    <property type="nucleotide sequence ID" value="NZ_CP043010.1"/>
</dbReference>
<organism evidence="2 3">
    <name type="scientific">Paenarthrobacter ureafaciens</name>
    <dbReference type="NCBI Taxonomy" id="37931"/>
    <lineage>
        <taxon>Bacteria</taxon>
        <taxon>Bacillati</taxon>
        <taxon>Actinomycetota</taxon>
        <taxon>Actinomycetes</taxon>
        <taxon>Micrococcales</taxon>
        <taxon>Micrococcaceae</taxon>
        <taxon>Paenarthrobacter</taxon>
    </lineage>
</organism>
<proteinExistence type="predicted"/>
<name>A0AAX3EFR2_PAEUR</name>
<dbReference type="EMBL" id="CP101185">
    <property type="protein sequence ID" value="UYV96927.1"/>
    <property type="molecule type" value="Genomic_DNA"/>
</dbReference>